<dbReference type="PROSITE" id="PS51257">
    <property type="entry name" value="PROKAR_LIPOPROTEIN"/>
    <property type="match status" value="1"/>
</dbReference>
<dbReference type="AlphaFoldDB" id="A0A7S2PGH3"/>
<proteinExistence type="predicted"/>
<organism evidence="2">
    <name type="scientific">Skeletonema marinoi</name>
    <dbReference type="NCBI Taxonomy" id="267567"/>
    <lineage>
        <taxon>Eukaryota</taxon>
        <taxon>Sar</taxon>
        <taxon>Stramenopiles</taxon>
        <taxon>Ochrophyta</taxon>
        <taxon>Bacillariophyta</taxon>
        <taxon>Coscinodiscophyceae</taxon>
        <taxon>Thalassiosirophycidae</taxon>
        <taxon>Thalassiosirales</taxon>
        <taxon>Skeletonemataceae</taxon>
        <taxon>Skeletonema</taxon>
        <taxon>Skeletonema marinoi-dohrnii complex</taxon>
    </lineage>
</organism>
<gene>
    <name evidence="2" type="ORF">SMAR0320_LOCUS8876</name>
</gene>
<evidence type="ECO:0000313" key="2">
    <source>
        <dbReference type="EMBL" id="CAD9596634.1"/>
    </source>
</evidence>
<feature type="region of interest" description="Disordered" evidence="1">
    <location>
        <begin position="159"/>
        <end position="183"/>
    </location>
</feature>
<evidence type="ECO:0000256" key="1">
    <source>
        <dbReference type="SAM" id="MobiDB-lite"/>
    </source>
</evidence>
<accession>A0A7S2PGH3</accession>
<name>A0A7S2PGH3_9STRA</name>
<sequence>MRIKHLPVGNIPLLLSACDESTNTTEYDGGDVPIFAFVDEDGQRFYKCRHVMQEADTKKGRKIAICNSIFHDSNSSNIGSIISHCKSRHWNVKKKKIAAHQKSSLFSFGGFSNKKQKTETAPPIAAPTDEQVNANVAKLDHQSDTTVAASLDDVRATESVLSEGENIATSDTTSDDRHNTSVSVSNSVDKADLAEKSGDVVEEIVMESCKGIKFTDVNNVEFNSEYEFVLMYPFNIHATSVQQSYSESNFLPTVTWSADTSGYLISNKCIPLYSRNLSKPNNANTTRSGGTACVECVRLQFNQNLHKVMSKSASNDYGTLPNALCPTSVFQVRYHNHRNERAQLRHTLCNQNRKYYPCHVMLMITPDSCC</sequence>
<dbReference type="EMBL" id="HBGZ01012466">
    <property type="protein sequence ID" value="CAD9596634.1"/>
    <property type="molecule type" value="Transcribed_RNA"/>
</dbReference>
<reference evidence="2" key="1">
    <citation type="submission" date="2021-01" db="EMBL/GenBank/DDBJ databases">
        <authorList>
            <person name="Corre E."/>
            <person name="Pelletier E."/>
            <person name="Niang G."/>
            <person name="Scheremetjew M."/>
            <person name="Finn R."/>
            <person name="Kale V."/>
            <person name="Holt S."/>
            <person name="Cochrane G."/>
            <person name="Meng A."/>
            <person name="Brown T."/>
            <person name="Cohen L."/>
        </authorList>
    </citation>
    <scope>NUCLEOTIDE SEQUENCE</scope>
    <source>
        <strain evidence="2">SM1012Den-03</strain>
    </source>
</reference>
<protein>
    <submittedName>
        <fullName evidence="2">Uncharacterized protein</fullName>
    </submittedName>
</protein>